<evidence type="ECO:0000256" key="4">
    <source>
        <dbReference type="ARBA" id="ARBA00023163"/>
    </source>
</evidence>
<dbReference type="VEuPathDB" id="TrichDB:TVAGG3_0764180"/>
<dbReference type="RefSeq" id="XP_001311552.1">
    <property type="nucleotide sequence ID" value="XM_001311551.1"/>
</dbReference>
<dbReference type="PROSITE" id="PS50090">
    <property type="entry name" value="MYB_LIKE"/>
    <property type="match status" value="3"/>
</dbReference>
<dbReference type="PANTHER" id="PTHR46621:SF1">
    <property type="entry name" value="SNRNA-ACTIVATING PROTEIN COMPLEX SUBUNIT 4"/>
    <property type="match status" value="1"/>
</dbReference>
<keyword evidence="5" id="KW-0539">Nucleus</keyword>
<name>A2F8Z5_TRIV3</name>
<evidence type="ECO:0000256" key="5">
    <source>
        <dbReference type="ARBA" id="ARBA00023242"/>
    </source>
</evidence>
<dbReference type="GO" id="GO:0005634">
    <property type="term" value="C:nucleus"/>
    <property type="evidence" value="ECO:0000318"/>
    <property type="project" value="GO_Central"/>
</dbReference>
<gene>
    <name evidence="8" type="ORF">TVAG_339390</name>
</gene>
<evidence type="ECO:0000256" key="2">
    <source>
        <dbReference type="ARBA" id="ARBA00023015"/>
    </source>
</evidence>
<dbReference type="SUPFAM" id="SSF46689">
    <property type="entry name" value="Homeodomain-like"/>
    <property type="match status" value="2"/>
</dbReference>
<evidence type="ECO:0000313" key="8">
    <source>
        <dbReference type="EMBL" id="EAX98622.1"/>
    </source>
</evidence>
<dbReference type="SMR" id="A2F8Z5"/>
<evidence type="ECO:0000256" key="3">
    <source>
        <dbReference type="ARBA" id="ARBA00023125"/>
    </source>
</evidence>
<keyword evidence="2" id="KW-0805">Transcription regulation</keyword>
<evidence type="ECO:0000259" key="6">
    <source>
        <dbReference type="PROSITE" id="PS50090"/>
    </source>
</evidence>
<dbReference type="PANTHER" id="PTHR46621">
    <property type="entry name" value="SNRNA-ACTIVATING PROTEIN COMPLEX SUBUNIT 4"/>
    <property type="match status" value="1"/>
</dbReference>
<feature type="domain" description="HTH myb-type" evidence="7">
    <location>
        <begin position="117"/>
        <end position="168"/>
    </location>
</feature>
<proteinExistence type="predicted"/>
<dbReference type="SMART" id="SM00717">
    <property type="entry name" value="SANT"/>
    <property type="match status" value="3"/>
</dbReference>
<keyword evidence="1" id="KW-0677">Repeat</keyword>
<dbReference type="VEuPathDB" id="TrichDB:TVAG_339390"/>
<dbReference type="InParanoid" id="A2F8Z5"/>
<reference evidence="8" key="2">
    <citation type="journal article" date="2007" name="Science">
        <title>Draft genome sequence of the sexually transmitted pathogen Trichomonas vaginalis.</title>
        <authorList>
            <person name="Carlton J.M."/>
            <person name="Hirt R.P."/>
            <person name="Silva J.C."/>
            <person name="Delcher A.L."/>
            <person name="Schatz M."/>
            <person name="Zhao Q."/>
            <person name="Wortman J.R."/>
            <person name="Bidwell S.L."/>
            <person name="Alsmark U.C.M."/>
            <person name="Besteiro S."/>
            <person name="Sicheritz-Ponten T."/>
            <person name="Noel C.J."/>
            <person name="Dacks J.B."/>
            <person name="Foster P.G."/>
            <person name="Simillion C."/>
            <person name="Van de Peer Y."/>
            <person name="Miranda-Saavedra D."/>
            <person name="Barton G.J."/>
            <person name="Westrop G.D."/>
            <person name="Mueller S."/>
            <person name="Dessi D."/>
            <person name="Fiori P.L."/>
            <person name="Ren Q."/>
            <person name="Paulsen I."/>
            <person name="Zhang H."/>
            <person name="Bastida-Corcuera F.D."/>
            <person name="Simoes-Barbosa A."/>
            <person name="Brown M.T."/>
            <person name="Hayes R.D."/>
            <person name="Mukherjee M."/>
            <person name="Okumura C.Y."/>
            <person name="Schneider R."/>
            <person name="Smith A.J."/>
            <person name="Vanacova S."/>
            <person name="Villalvazo M."/>
            <person name="Haas B.J."/>
            <person name="Pertea M."/>
            <person name="Feldblyum T.V."/>
            <person name="Utterback T.R."/>
            <person name="Shu C.L."/>
            <person name="Osoegawa K."/>
            <person name="de Jong P.J."/>
            <person name="Hrdy I."/>
            <person name="Horvathova L."/>
            <person name="Zubacova Z."/>
            <person name="Dolezal P."/>
            <person name="Malik S.B."/>
            <person name="Logsdon J.M. Jr."/>
            <person name="Henze K."/>
            <person name="Gupta A."/>
            <person name="Wang C.C."/>
            <person name="Dunne R.L."/>
            <person name="Upcroft J.A."/>
            <person name="Upcroft P."/>
            <person name="White O."/>
            <person name="Salzberg S.L."/>
            <person name="Tang P."/>
            <person name="Chiu C.-H."/>
            <person name="Lee Y.-S."/>
            <person name="Embley T.M."/>
            <person name="Coombs G.H."/>
            <person name="Mottram J.C."/>
            <person name="Tachezy J."/>
            <person name="Fraser-Liggett C.M."/>
            <person name="Johnson P.J."/>
        </authorList>
    </citation>
    <scope>NUCLEOTIDE SEQUENCE [LARGE SCALE GENOMIC DNA]</scope>
    <source>
        <strain evidence="8">G3</strain>
    </source>
</reference>
<dbReference type="FunFam" id="1.10.10.60:FF:000010">
    <property type="entry name" value="Transcriptional activator Myb isoform A"/>
    <property type="match status" value="1"/>
</dbReference>
<evidence type="ECO:0000313" key="9">
    <source>
        <dbReference type="Proteomes" id="UP000001542"/>
    </source>
</evidence>
<accession>A2F8Z5</accession>
<dbReference type="STRING" id="5722.A2F8Z5"/>
<organism evidence="8 9">
    <name type="scientific">Trichomonas vaginalis (strain ATCC PRA-98 / G3)</name>
    <dbReference type="NCBI Taxonomy" id="412133"/>
    <lineage>
        <taxon>Eukaryota</taxon>
        <taxon>Metamonada</taxon>
        <taxon>Parabasalia</taxon>
        <taxon>Trichomonadida</taxon>
        <taxon>Trichomonadidae</taxon>
        <taxon>Trichomonas</taxon>
    </lineage>
</organism>
<dbReference type="CDD" id="cd00167">
    <property type="entry name" value="SANT"/>
    <property type="match status" value="3"/>
</dbReference>
<evidence type="ECO:0000256" key="1">
    <source>
        <dbReference type="ARBA" id="ARBA00022737"/>
    </source>
</evidence>
<dbReference type="InterPro" id="IPR009057">
    <property type="entry name" value="Homeodomain-like_sf"/>
</dbReference>
<keyword evidence="9" id="KW-1185">Reference proteome</keyword>
<dbReference type="Gene3D" id="1.10.10.60">
    <property type="entry name" value="Homeodomain-like"/>
    <property type="match status" value="3"/>
</dbReference>
<dbReference type="GO" id="GO:0000978">
    <property type="term" value="F:RNA polymerase II cis-regulatory region sequence-specific DNA binding"/>
    <property type="evidence" value="ECO:0000318"/>
    <property type="project" value="GO_Central"/>
</dbReference>
<dbReference type="InterPro" id="IPR017930">
    <property type="entry name" value="Myb_dom"/>
</dbReference>
<dbReference type="OrthoDB" id="2143914at2759"/>
<dbReference type="InterPro" id="IPR051575">
    <property type="entry name" value="Myb-like_DNA-bd"/>
</dbReference>
<protein>
    <submittedName>
        <fullName evidence="8">Myb-like DNA-binding domain containing protein</fullName>
    </submittedName>
</protein>
<dbReference type="AlphaFoldDB" id="A2F8Z5"/>
<sequence length="321" mass="37028">MRFYDTKAEKSYVNPTKIEAIFRLCVRLKSNFERADSVKLISSHLTKEVMELSALAPTRTRRQQVHLTTNATWSKEEDALLTQIASQSETVAWSSIAKFFPNKTAPQLAGRWEKVLNPCLIKGSWTREEDEIILKYVAENGDKDWAKLALLLRGRTGKQCRERFKNHLDPNVAKVAWTEEEDKLLIELHEKMGNCWTKIATFFEGRTDNCIKNRWNSTLKKRLERMKKGEPLVMKRGRKPKGYYDNIPKPDLSNINNIDLQLSPVCSSPVHPPQRLSVIELAPLTETLPIFKQKKVDGPREMLTLEQNRLDLQRMLQAALA</sequence>
<dbReference type="GO" id="GO:0006355">
    <property type="term" value="P:regulation of DNA-templated transcription"/>
    <property type="evidence" value="ECO:0000318"/>
    <property type="project" value="GO_Central"/>
</dbReference>
<feature type="domain" description="Myb-like" evidence="6">
    <location>
        <begin position="117"/>
        <end position="168"/>
    </location>
</feature>
<dbReference type="InterPro" id="IPR001005">
    <property type="entry name" value="SANT/Myb"/>
</dbReference>
<feature type="domain" description="Myb-like" evidence="6">
    <location>
        <begin position="73"/>
        <end position="116"/>
    </location>
</feature>
<evidence type="ECO:0000259" key="7">
    <source>
        <dbReference type="PROSITE" id="PS51294"/>
    </source>
</evidence>
<keyword evidence="4" id="KW-0804">Transcription</keyword>
<feature type="domain" description="Myb-like" evidence="6">
    <location>
        <begin position="169"/>
        <end position="219"/>
    </location>
</feature>
<dbReference type="Proteomes" id="UP000001542">
    <property type="component" value="Unassembled WGS sequence"/>
</dbReference>
<dbReference type="GO" id="GO:0000981">
    <property type="term" value="F:DNA-binding transcription factor activity, RNA polymerase II-specific"/>
    <property type="evidence" value="ECO:0000318"/>
    <property type="project" value="GO_Central"/>
</dbReference>
<dbReference type="KEGG" id="tva:4756422"/>
<dbReference type="eggNOG" id="KOG0048">
    <property type="taxonomic scope" value="Eukaryota"/>
</dbReference>
<dbReference type="Pfam" id="PF00249">
    <property type="entry name" value="Myb_DNA-binding"/>
    <property type="match status" value="3"/>
</dbReference>
<dbReference type="PROSITE" id="PS51294">
    <property type="entry name" value="HTH_MYB"/>
    <property type="match status" value="2"/>
</dbReference>
<keyword evidence="3 8" id="KW-0238">DNA-binding</keyword>
<feature type="domain" description="HTH myb-type" evidence="7">
    <location>
        <begin position="169"/>
        <end position="223"/>
    </location>
</feature>
<dbReference type="EMBL" id="DS113668">
    <property type="protein sequence ID" value="EAX98622.1"/>
    <property type="molecule type" value="Genomic_DNA"/>
</dbReference>
<reference evidence="8" key="1">
    <citation type="submission" date="2006-10" db="EMBL/GenBank/DDBJ databases">
        <authorList>
            <person name="Amadeo P."/>
            <person name="Zhao Q."/>
            <person name="Wortman J."/>
            <person name="Fraser-Liggett C."/>
            <person name="Carlton J."/>
        </authorList>
    </citation>
    <scope>NUCLEOTIDE SEQUENCE</scope>
    <source>
        <strain evidence="8">G3</strain>
    </source>
</reference>